<evidence type="ECO:0000313" key="3">
    <source>
        <dbReference type="Proteomes" id="UP000481861"/>
    </source>
</evidence>
<keyword evidence="1" id="KW-0472">Membrane</keyword>
<evidence type="ECO:0000313" key="2">
    <source>
        <dbReference type="EMBL" id="KAF2878565.1"/>
    </source>
</evidence>
<dbReference type="AlphaFoldDB" id="A0A7C8MZ67"/>
<keyword evidence="1" id="KW-1133">Transmembrane helix</keyword>
<keyword evidence="3" id="KW-1185">Reference proteome</keyword>
<dbReference type="EMBL" id="JAADJZ010000001">
    <property type="protein sequence ID" value="KAF2878565.1"/>
    <property type="molecule type" value="Genomic_DNA"/>
</dbReference>
<feature type="transmembrane region" description="Helical" evidence="1">
    <location>
        <begin position="54"/>
        <end position="75"/>
    </location>
</feature>
<keyword evidence="1" id="KW-0812">Transmembrane</keyword>
<dbReference type="OrthoDB" id="3726364at2759"/>
<gene>
    <name evidence="2" type="ORF">BDV95DRAFT_624969</name>
</gene>
<dbReference type="Pfam" id="PF14087">
    <property type="entry name" value="DUF4267"/>
    <property type="match status" value="1"/>
</dbReference>
<organism evidence="2 3">
    <name type="scientific">Massariosphaeria phaeospora</name>
    <dbReference type="NCBI Taxonomy" id="100035"/>
    <lineage>
        <taxon>Eukaryota</taxon>
        <taxon>Fungi</taxon>
        <taxon>Dikarya</taxon>
        <taxon>Ascomycota</taxon>
        <taxon>Pezizomycotina</taxon>
        <taxon>Dothideomycetes</taxon>
        <taxon>Pleosporomycetidae</taxon>
        <taxon>Pleosporales</taxon>
        <taxon>Pleosporales incertae sedis</taxon>
        <taxon>Massariosphaeria</taxon>
    </lineage>
</organism>
<dbReference type="InterPro" id="IPR025363">
    <property type="entry name" value="DUF4267"/>
</dbReference>
<evidence type="ECO:0000256" key="1">
    <source>
        <dbReference type="SAM" id="Phobius"/>
    </source>
</evidence>
<name>A0A7C8MZ67_9PLEO</name>
<comment type="caution">
    <text evidence="2">The sequence shown here is derived from an EMBL/GenBank/DDBJ whole genome shotgun (WGS) entry which is preliminary data.</text>
</comment>
<dbReference type="Proteomes" id="UP000481861">
    <property type="component" value="Unassembled WGS sequence"/>
</dbReference>
<proteinExistence type="predicted"/>
<accession>A0A7C8MZ67</accession>
<feature type="transmembrane region" description="Helical" evidence="1">
    <location>
        <begin position="12"/>
        <end position="33"/>
    </location>
</feature>
<protein>
    <submittedName>
        <fullName evidence="2">Uncharacterized protein</fullName>
    </submittedName>
</protein>
<sequence>MSILTTELLFEYFVDFAPLLVSVLLLWTGISCLRNPIGLAQTFGIPNATPSEVVFFQSSTGRNMAAAVFIWVLVYLQERRILGYFFLCWTWAGVADTKLLYEHSRGEKLLMHMRNVFVLSLLGPLLIRSSKG</sequence>
<reference evidence="2 3" key="1">
    <citation type="submission" date="2020-01" db="EMBL/GenBank/DDBJ databases">
        <authorList>
            <consortium name="DOE Joint Genome Institute"/>
            <person name="Haridas S."/>
            <person name="Albert R."/>
            <person name="Binder M."/>
            <person name="Bloem J."/>
            <person name="Labutti K."/>
            <person name="Salamov A."/>
            <person name="Andreopoulos B."/>
            <person name="Baker S.E."/>
            <person name="Barry K."/>
            <person name="Bills G."/>
            <person name="Bluhm B.H."/>
            <person name="Cannon C."/>
            <person name="Castanera R."/>
            <person name="Culley D.E."/>
            <person name="Daum C."/>
            <person name="Ezra D."/>
            <person name="Gonzalez J.B."/>
            <person name="Henrissat B."/>
            <person name="Kuo A."/>
            <person name="Liang C."/>
            <person name="Lipzen A."/>
            <person name="Lutzoni F."/>
            <person name="Magnuson J."/>
            <person name="Mondo S."/>
            <person name="Nolan M."/>
            <person name="Ohm R."/>
            <person name="Pangilinan J."/>
            <person name="Park H.-J.H."/>
            <person name="Ramirez L."/>
            <person name="Alfaro M."/>
            <person name="Sun H."/>
            <person name="Tritt A."/>
            <person name="Yoshinaga Y."/>
            <person name="Zwiers L.-H.L."/>
            <person name="Turgeon B.G."/>
            <person name="Goodwin S.B."/>
            <person name="Spatafora J.W."/>
            <person name="Crous P.W."/>
            <person name="Grigoriev I.V."/>
        </authorList>
    </citation>
    <scope>NUCLEOTIDE SEQUENCE [LARGE SCALE GENOMIC DNA]</scope>
    <source>
        <strain evidence="2 3">CBS 611.86</strain>
    </source>
</reference>